<feature type="domain" description="N-acetyltransferase" evidence="1">
    <location>
        <begin position="1"/>
        <end position="147"/>
    </location>
</feature>
<comment type="caution">
    <text evidence="2">The sequence shown here is derived from an EMBL/GenBank/DDBJ whole genome shotgun (WGS) entry which is preliminary data.</text>
</comment>
<proteinExistence type="predicted"/>
<dbReference type="CDD" id="cd04301">
    <property type="entry name" value="NAT_SF"/>
    <property type="match status" value="1"/>
</dbReference>
<accession>A0A848GD82</accession>
<organism evidence="2 3">
    <name type="scientific">Zoogloea dura</name>
    <dbReference type="NCBI Taxonomy" id="2728840"/>
    <lineage>
        <taxon>Bacteria</taxon>
        <taxon>Pseudomonadati</taxon>
        <taxon>Pseudomonadota</taxon>
        <taxon>Betaproteobacteria</taxon>
        <taxon>Rhodocyclales</taxon>
        <taxon>Zoogloeaceae</taxon>
        <taxon>Zoogloea</taxon>
    </lineage>
</organism>
<dbReference type="Pfam" id="PF00583">
    <property type="entry name" value="Acetyltransf_1"/>
    <property type="match status" value="1"/>
</dbReference>
<dbReference type="EMBL" id="JABBGA010000032">
    <property type="protein sequence ID" value="NML28676.1"/>
    <property type="molecule type" value="Genomic_DNA"/>
</dbReference>
<dbReference type="Proteomes" id="UP000580043">
    <property type="component" value="Unassembled WGS sequence"/>
</dbReference>
<gene>
    <name evidence="2" type="ORF">HHL15_23240</name>
</gene>
<evidence type="ECO:0000259" key="1">
    <source>
        <dbReference type="PROSITE" id="PS51186"/>
    </source>
</evidence>
<keyword evidence="3" id="KW-1185">Reference proteome</keyword>
<dbReference type="GO" id="GO:0016747">
    <property type="term" value="F:acyltransferase activity, transferring groups other than amino-acyl groups"/>
    <property type="evidence" value="ECO:0007669"/>
    <property type="project" value="InterPro"/>
</dbReference>
<dbReference type="InterPro" id="IPR000182">
    <property type="entry name" value="GNAT_dom"/>
</dbReference>
<dbReference type="PROSITE" id="PS51186">
    <property type="entry name" value="GNAT"/>
    <property type="match status" value="1"/>
</dbReference>
<protein>
    <submittedName>
        <fullName evidence="2">N-acetyltransferase</fullName>
    </submittedName>
</protein>
<evidence type="ECO:0000313" key="3">
    <source>
        <dbReference type="Proteomes" id="UP000580043"/>
    </source>
</evidence>
<evidence type="ECO:0000313" key="2">
    <source>
        <dbReference type="EMBL" id="NML28676.1"/>
    </source>
</evidence>
<name>A0A848GD82_9RHOO</name>
<reference evidence="2 3" key="1">
    <citation type="submission" date="2020-04" db="EMBL/GenBank/DDBJ databases">
        <title>Zoogloea sp. G-4-1-14 isolated from soil.</title>
        <authorList>
            <person name="Dahal R.H."/>
        </authorList>
    </citation>
    <scope>NUCLEOTIDE SEQUENCE [LARGE SCALE GENOMIC DNA]</scope>
    <source>
        <strain evidence="2 3">G-4-1-14</strain>
    </source>
</reference>
<dbReference type="Gene3D" id="3.40.630.30">
    <property type="match status" value="1"/>
</dbReference>
<dbReference type="RefSeq" id="WP_169148197.1">
    <property type="nucleotide sequence ID" value="NZ_JABBGA010000032.1"/>
</dbReference>
<dbReference type="AlphaFoldDB" id="A0A848GD82"/>
<keyword evidence="2" id="KW-0808">Transferase</keyword>
<sequence>MRIRNEVPADEAAVRQLNLAAFEGPGEADLVDALRGKTFPYVSLVADDKGLIVGHILFTPVHLPEHPRARLMALAPMAVLPGYQRSGVGSALVEEGLRQAHEAGAGAVVVLGHPGYYPRFGFVPASRHGLRCEYEVPDEAYMVLELQPGHLDGLGGTVHYHAAFAAL</sequence>
<dbReference type="SUPFAM" id="SSF55729">
    <property type="entry name" value="Acyl-CoA N-acyltransferases (Nat)"/>
    <property type="match status" value="1"/>
</dbReference>
<dbReference type="InterPro" id="IPR016181">
    <property type="entry name" value="Acyl_CoA_acyltransferase"/>
</dbReference>